<sequence length="445" mass="51777">MEDSVKKERKERFLNMKQRDNVIFLREEYMIKLRKERKSKIFAQHRKKMVQAQAAMQAVDDMDSEVSECEDMDMLDKELPEKECMLLLLKLSHDFINEYTNSPNPTLLPKIKYILKALTCSYDILVSELDSILNNDFLSIDKLFDEYYLFIPIILENMSEPENEDSFYDTSNNLKCVKYLLCLLLLLQQSEDYAQRIFNQKDLIRGVYQIISTHCNLVSYSPQYGDKETKVSSEEGNVGIPPSIIKIALQNILLAMSLMYQYSNNEEKLEIIVEETSFMELCPELLRIASETNLPLLWNCISYILGSIASTRKIEVKDVPEVCELFNENLRSPHSTNLCTLFAISLFAYSEEIATQFPTLFKLSIELPLWHKSDGIYEEDSNLFGINFKEVCFEILLTHFCSNSEYAQILAENDFWPQIKELIKDPNLEDIIGHLAVIVESPKYY</sequence>
<protein>
    <submittedName>
        <fullName evidence="1">Uncharacterized protein</fullName>
    </submittedName>
</protein>
<dbReference type="Proteomes" id="UP001295684">
    <property type="component" value="Unassembled WGS sequence"/>
</dbReference>
<gene>
    <name evidence="1" type="ORF">ECRASSUSDP1_LOCUS6914</name>
</gene>
<organism evidence="1 2">
    <name type="scientific">Euplotes crassus</name>
    <dbReference type="NCBI Taxonomy" id="5936"/>
    <lineage>
        <taxon>Eukaryota</taxon>
        <taxon>Sar</taxon>
        <taxon>Alveolata</taxon>
        <taxon>Ciliophora</taxon>
        <taxon>Intramacronucleata</taxon>
        <taxon>Spirotrichea</taxon>
        <taxon>Hypotrichia</taxon>
        <taxon>Euplotida</taxon>
        <taxon>Euplotidae</taxon>
        <taxon>Moneuplotes</taxon>
    </lineage>
</organism>
<proteinExistence type="predicted"/>
<evidence type="ECO:0000313" key="2">
    <source>
        <dbReference type="Proteomes" id="UP001295684"/>
    </source>
</evidence>
<accession>A0AAD1UAM8</accession>
<dbReference type="EMBL" id="CAMPGE010006719">
    <property type="protein sequence ID" value="CAI2365599.1"/>
    <property type="molecule type" value="Genomic_DNA"/>
</dbReference>
<reference evidence="1" key="1">
    <citation type="submission" date="2023-07" db="EMBL/GenBank/DDBJ databases">
        <authorList>
            <consortium name="AG Swart"/>
            <person name="Singh M."/>
            <person name="Singh A."/>
            <person name="Seah K."/>
            <person name="Emmerich C."/>
        </authorList>
    </citation>
    <scope>NUCLEOTIDE SEQUENCE</scope>
    <source>
        <strain evidence="1">DP1</strain>
    </source>
</reference>
<name>A0AAD1UAM8_EUPCR</name>
<evidence type="ECO:0000313" key="1">
    <source>
        <dbReference type="EMBL" id="CAI2365599.1"/>
    </source>
</evidence>
<comment type="caution">
    <text evidence="1">The sequence shown here is derived from an EMBL/GenBank/DDBJ whole genome shotgun (WGS) entry which is preliminary data.</text>
</comment>
<dbReference type="AlphaFoldDB" id="A0AAD1UAM8"/>
<keyword evidence="2" id="KW-1185">Reference proteome</keyword>